<organism evidence="14 15">
    <name type="scientific">Ceratitis capitata</name>
    <name type="common">Mediterranean fruit fly</name>
    <name type="synonym">Tephritis capitata</name>
    <dbReference type="NCBI Taxonomy" id="7213"/>
    <lineage>
        <taxon>Eukaryota</taxon>
        <taxon>Metazoa</taxon>
        <taxon>Ecdysozoa</taxon>
        <taxon>Arthropoda</taxon>
        <taxon>Hexapoda</taxon>
        <taxon>Insecta</taxon>
        <taxon>Pterygota</taxon>
        <taxon>Neoptera</taxon>
        <taxon>Endopterygota</taxon>
        <taxon>Diptera</taxon>
        <taxon>Brachycera</taxon>
        <taxon>Muscomorpha</taxon>
        <taxon>Tephritoidea</taxon>
        <taxon>Tephritidae</taxon>
        <taxon>Ceratitis</taxon>
        <taxon>Ceratitis</taxon>
    </lineage>
</organism>
<evidence type="ECO:0000256" key="10">
    <source>
        <dbReference type="ARBA" id="ARBA00022989"/>
    </source>
</evidence>
<keyword evidence="10 12" id="KW-1133">Transmembrane helix</keyword>
<dbReference type="GO" id="GO:0016020">
    <property type="term" value="C:membrane"/>
    <property type="evidence" value="ECO:0007669"/>
    <property type="project" value="UniProtKB-SubCell"/>
</dbReference>
<keyword evidence="9" id="KW-0735">Signal-anchor</keyword>
<dbReference type="GO" id="GO:0000166">
    <property type="term" value="F:nucleotide binding"/>
    <property type="evidence" value="ECO:0007669"/>
    <property type="project" value="UniProtKB-KW"/>
</dbReference>
<evidence type="ECO:0000256" key="5">
    <source>
        <dbReference type="ARBA" id="ARBA00022676"/>
    </source>
</evidence>
<feature type="domain" description="Fringe-like glycosyltransferase" evidence="13">
    <location>
        <begin position="101"/>
        <end position="272"/>
    </location>
</feature>
<comment type="caution">
    <text evidence="14">The sequence shown here is derived from an EMBL/GenBank/DDBJ whole genome shotgun (WGS) entry which is preliminary data.</text>
</comment>
<evidence type="ECO:0000256" key="9">
    <source>
        <dbReference type="ARBA" id="ARBA00022968"/>
    </source>
</evidence>
<dbReference type="Gene3D" id="3.90.550.50">
    <property type="match status" value="1"/>
</dbReference>
<dbReference type="GO" id="GO:0016263">
    <property type="term" value="F:glycoprotein-N-acetylgalactosamine 3-beta-galactosyltransferase activity"/>
    <property type="evidence" value="ECO:0007669"/>
    <property type="project" value="UniProtKB-EC"/>
</dbReference>
<evidence type="ECO:0000313" key="15">
    <source>
        <dbReference type="Proteomes" id="UP000606786"/>
    </source>
</evidence>
<comment type="similarity">
    <text evidence="3">Belongs to the glycosyltransferase 31 family. Beta3-Gal-T subfamily.</text>
</comment>
<dbReference type="OrthoDB" id="414175at2759"/>
<dbReference type="AlphaFoldDB" id="A0A811UFM8"/>
<keyword evidence="7 12" id="KW-0812">Transmembrane</keyword>
<evidence type="ECO:0000256" key="12">
    <source>
        <dbReference type="SAM" id="Phobius"/>
    </source>
</evidence>
<dbReference type="Pfam" id="PF02434">
    <property type="entry name" value="Fringe"/>
    <property type="match status" value="1"/>
</dbReference>
<dbReference type="EMBL" id="CAJHJT010000012">
    <property type="protein sequence ID" value="CAD6996687.1"/>
    <property type="molecule type" value="Genomic_DNA"/>
</dbReference>
<evidence type="ECO:0000256" key="6">
    <source>
        <dbReference type="ARBA" id="ARBA00022679"/>
    </source>
</evidence>
<evidence type="ECO:0000256" key="2">
    <source>
        <dbReference type="ARBA" id="ARBA00004922"/>
    </source>
</evidence>
<proteinExistence type="inferred from homology"/>
<keyword evidence="11 12" id="KW-0472">Membrane</keyword>
<keyword evidence="5" id="KW-0328">Glycosyltransferase</keyword>
<gene>
    <name evidence="14" type="ORF">CCAP1982_LOCUS5371</name>
</gene>
<evidence type="ECO:0000256" key="7">
    <source>
        <dbReference type="ARBA" id="ARBA00022692"/>
    </source>
</evidence>
<dbReference type="PANTHER" id="PTHR23033">
    <property type="entry name" value="BETA1,3-GALACTOSYLTRANSFERASE"/>
    <property type="match status" value="1"/>
</dbReference>
<evidence type="ECO:0000256" key="8">
    <source>
        <dbReference type="ARBA" id="ARBA00022741"/>
    </source>
</evidence>
<evidence type="ECO:0000256" key="3">
    <source>
        <dbReference type="ARBA" id="ARBA00006462"/>
    </source>
</evidence>
<feature type="transmembrane region" description="Helical" evidence="12">
    <location>
        <begin position="35"/>
        <end position="53"/>
    </location>
</feature>
<protein>
    <recommendedName>
        <fullName evidence="4">N-acetylgalactosaminide beta-1,3-galactosyltransferase</fullName>
        <ecNumber evidence="4">2.4.1.122</ecNumber>
    </recommendedName>
</protein>
<sequence>MNGYMELQRACATAHKDAKTTESKPLFHFKKQLQFLYGYVLGFLMALVTLLCYERFLLQAAQVRQHSTATENWQAGYTNAMRELKSDANSLHQRLEDEVRVLCMVLTTHAQHQARAAHVKATWGKRCTRLVFLSSETDVDLGAISVVSKAHDTYDLLWYKIRQGLRHVYVRYYGDYDWYLKADDDTYVIMENLRYSLYPYQSDMPLVFGYELLQQNVCFGVFYTYMSAALVTFLSKEALYRAVNFVSLTKRLSACQLCVPEDYSMSICLQNVGVLPWMDGSCCPAIRSKRCFRCNCSILMNANETLTNATGLSV</sequence>
<dbReference type="Proteomes" id="UP000606786">
    <property type="component" value="Unassembled WGS sequence"/>
</dbReference>
<dbReference type="InterPro" id="IPR026050">
    <property type="entry name" value="C1GALT1/C1GALT1_chp1"/>
</dbReference>
<keyword evidence="6" id="KW-0808">Transferase</keyword>
<dbReference type="PANTHER" id="PTHR23033:SF14">
    <property type="entry name" value="GLYCOPROTEIN-N-ACETYLGALACTOSAMINE 3-BETA-GALACTOSYLTRANSFERASE 1-RELATED"/>
    <property type="match status" value="1"/>
</dbReference>
<dbReference type="EC" id="2.4.1.122" evidence="4"/>
<name>A0A811UFM8_CERCA</name>
<evidence type="ECO:0000256" key="1">
    <source>
        <dbReference type="ARBA" id="ARBA00004606"/>
    </source>
</evidence>
<keyword evidence="15" id="KW-1185">Reference proteome</keyword>
<comment type="subcellular location">
    <subcellularLocation>
        <location evidence="1">Membrane</location>
        <topology evidence="1">Single-pass type II membrane protein</topology>
    </subcellularLocation>
</comment>
<reference evidence="14" key="1">
    <citation type="submission" date="2020-11" db="EMBL/GenBank/DDBJ databases">
        <authorList>
            <person name="Whitehead M."/>
        </authorList>
    </citation>
    <scope>NUCLEOTIDE SEQUENCE</scope>
    <source>
        <strain evidence="14">EGII</strain>
    </source>
</reference>
<evidence type="ECO:0000256" key="11">
    <source>
        <dbReference type="ARBA" id="ARBA00023136"/>
    </source>
</evidence>
<evidence type="ECO:0000256" key="4">
    <source>
        <dbReference type="ARBA" id="ARBA00012557"/>
    </source>
</evidence>
<comment type="pathway">
    <text evidence="2">Protein modification; protein glycosylation.</text>
</comment>
<evidence type="ECO:0000259" key="13">
    <source>
        <dbReference type="Pfam" id="PF02434"/>
    </source>
</evidence>
<keyword evidence="8" id="KW-0547">Nucleotide-binding</keyword>
<evidence type="ECO:0000313" key="14">
    <source>
        <dbReference type="EMBL" id="CAD6996687.1"/>
    </source>
</evidence>
<dbReference type="InterPro" id="IPR003378">
    <property type="entry name" value="Fringe-like_glycosylTrfase"/>
</dbReference>
<accession>A0A811UFM8</accession>